<keyword evidence="1" id="KW-0282">Flagellum</keyword>
<dbReference type="KEGG" id="elux:BTN50_0282"/>
<dbReference type="EMBL" id="CP020660">
    <property type="protein sequence ID" value="ATF08819.1"/>
    <property type="molecule type" value="Genomic_DNA"/>
</dbReference>
<evidence type="ECO:0000313" key="1">
    <source>
        <dbReference type="EMBL" id="ATF08819.1"/>
    </source>
</evidence>
<keyword evidence="2" id="KW-1185">Reference proteome</keyword>
<dbReference type="Proteomes" id="UP000218160">
    <property type="component" value="Chromosome 1"/>
</dbReference>
<dbReference type="InterPro" id="IPR007293">
    <property type="entry name" value="FlgP"/>
</dbReference>
<organism evidence="1 2">
    <name type="scientific">Candidatus Enterovibrio altilux</name>
    <dbReference type="NCBI Taxonomy" id="1927128"/>
    <lineage>
        <taxon>Bacteria</taxon>
        <taxon>Pseudomonadati</taxon>
        <taxon>Pseudomonadota</taxon>
        <taxon>Gammaproteobacteria</taxon>
        <taxon>Vibrionales</taxon>
        <taxon>Vibrionaceae</taxon>
        <taxon>Enterovibrio</taxon>
    </lineage>
</organism>
<evidence type="ECO:0000313" key="2">
    <source>
        <dbReference type="Proteomes" id="UP000218160"/>
    </source>
</evidence>
<name>A0A291B734_9GAMM</name>
<reference evidence="2" key="1">
    <citation type="submission" date="2017-04" db="EMBL/GenBank/DDBJ databases">
        <title>Genome evolution of the luminous symbionts of deep sea anglerfish.</title>
        <authorList>
            <person name="Hendry T.A."/>
        </authorList>
    </citation>
    <scope>NUCLEOTIDE SEQUENCE [LARGE SCALE GENOMIC DNA]</scope>
</reference>
<dbReference type="PIRSF" id="PIRSF028687">
    <property type="entry name" value="UCP028687"/>
    <property type="match status" value="1"/>
</dbReference>
<sequence>MQLIECINHGLMSGVNMKIWLTVVMIYLLSACQSTTQIPSDELLSAVGTISISAQRGKTLAERQSRAVRASKLEAYKELSEQVYGIRISGLTQIDDQSLDADQTHGAVNGIIRAAEVVSSYSVGDSYVTEMQLSLSKMKKMIEYSESHHVPSNNTIIF</sequence>
<protein>
    <submittedName>
        <fullName evidence="1">Flagellar protein FlgP</fullName>
    </submittedName>
</protein>
<proteinExistence type="predicted"/>
<keyword evidence="1" id="KW-0969">Cilium</keyword>
<gene>
    <name evidence="1" type="ORF">BTN50_0282</name>
</gene>
<accession>A0A291B734</accession>
<dbReference type="AlphaFoldDB" id="A0A291B734"/>
<keyword evidence="1" id="KW-0966">Cell projection</keyword>